<feature type="compositionally biased region" description="Basic and acidic residues" evidence="1">
    <location>
        <begin position="875"/>
        <end position="887"/>
    </location>
</feature>
<organism evidence="4 5">
    <name type="scientific">Luteolibacter ambystomatis</name>
    <dbReference type="NCBI Taxonomy" id="2824561"/>
    <lineage>
        <taxon>Bacteria</taxon>
        <taxon>Pseudomonadati</taxon>
        <taxon>Verrucomicrobiota</taxon>
        <taxon>Verrucomicrobiia</taxon>
        <taxon>Verrucomicrobiales</taxon>
        <taxon>Verrucomicrobiaceae</taxon>
        <taxon>Luteolibacter</taxon>
    </lineage>
</organism>
<feature type="chain" id="PRO_5036985247" evidence="2">
    <location>
        <begin position="26"/>
        <end position="973"/>
    </location>
</feature>
<reference evidence="4" key="1">
    <citation type="submission" date="2021-04" db="EMBL/GenBank/DDBJ databases">
        <title>Luteolibacter sp. 32A isolated from the skin of an Anderson's salamander (Ambystoma andersonii).</title>
        <authorList>
            <person name="Spergser J."/>
            <person name="Busse H.-J."/>
        </authorList>
    </citation>
    <scope>NUCLEOTIDE SEQUENCE</scope>
    <source>
        <strain evidence="4">32A</strain>
    </source>
</reference>
<feature type="region of interest" description="Disordered" evidence="1">
    <location>
        <begin position="864"/>
        <end position="902"/>
    </location>
</feature>
<feature type="domain" description="Glucose/Sorbosone dehydrogenase" evidence="3">
    <location>
        <begin position="143"/>
        <end position="299"/>
    </location>
</feature>
<accession>A0A975J2I4</accession>
<dbReference type="RefSeq" id="WP_211634073.1">
    <property type="nucleotide sequence ID" value="NZ_CP073100.1"/>
</dbReference>
<evidence type="ECO:0000313" key="4">
    <source>
        <dbReference type="EMBL" id="QUE52776.1"/>
    </source>
</evidence>
<dbReference type="Gene3D" id="2.60.40.3440">
    <property type="match status" value="1"/>
</dbReference>
<feature type="signal peptide" evidence="2">
    <location>
        <begin position="1"/>
        <end position="25"/>
    </location>
</feature>
<dbReference type="InterPro" id="IPR011041">
    <property type="entry name" value="Quinoprot_gluc/sorb_DH_b-prop"/>
</dbReference>
<evidence type="ECO:0000259" key="3">
    <source>
        <dbReference type="Pfam" id="PF07995"/>
    </source>
</evidence>
<evidence type="ECO:0000313" key="5">
    <source>
        <dbReference type="Proteomes" id="UP000676169"/>
    </source>
</evidence>
<dbReference type="Pfam" id="PF07995">
    <property type="entry name" value="GSDH"/>
    <property type="match status" value="2"/>
</dbReference>
<dbReference type="Pfam" id="PF17963">
    <property type="entry name" value="Big_9"/>
    <property type="match status" value="1"/>
</dbReference>
<dbReference type="PROSITE" id="PS51257">
    <property type="entry name" value="PROKAR_LIPOPROTEIN"/>
    <property type="match status" value="1"/>
</dbReference>
<sequence length="973" mass="105786">MPSTRAIVSLLLAGGACLSCVRATAVDDTAVVQYGQKVLIPVLANDSGYRKPATVSIVTPPSHGSVTVDSAGRILYTHTTGTPATDTFRYAVKRTATLTYQAKVTVTLSGALRIENPALTMPAEPPPTDYSLVNAFGSVVFRNPVCMASPPTDKKRLFVCEKTGVIKVIPDVTAKAPASKVFLDLNAALPAGEKLETTNEMGLIGLAFHPSYATNRYFYIFYSVKVGDVFYERLARFTAKATDPNAADPATQYILINQLDRANEHNAGCLHFGPDRYLYFSAGDEGNQNDIYNNSQKITGSYFSGIFRIDVDKKPGNLPPNPHPALPLDKGAARFSVPVDNPWVHTSLGGSWDGRFAGEEIPNLSTVRTEFWAIGLRNPWRFSFDPPTGDLWCGDVGGAVMEEVDLITKGANYGWAFREATIDGPKIGQWPQGVLLTAPVYAYSHNNASSAIVGGVVYRGAKIASLYGKYVFGDYATGGIFTLERNGGDPPIVKRISGDYLLSAFGTDPSNGDILLANLATGRLHRLTATTGTSNFPQTLSETKLFADLGTMSPAPGLLPYDVNLSFWSDHAIKRRWFTIPKGTTIGWSQDNPWSFPAGTFWVKHFEMEMTRGRPDTRKRLETRVLVRNGTGIYGVSYRWNDAGTEATLVPDEGVDFDLNVIENNTPRVQRWHIPSRSECMNCHSVNGGFALGFDTRQLNLDGAIHDFTGNQLALLQNGGYFTGTLPSPNMLPRHLRPDETAFPLEGRVRSYLAVNCSYCHRNNAIPTANWDGRAALPLDETGLINGQPFNAGTDALNKLIVPGDTGHSVLFKHLTAGDGFSRMPPVASNELDQASIALVSNWITQDLPIRQNYASWRLASFGSSTSPRGEAGADPDKDGQNNREEYLTGTPPTDPNAKPVPALKITGHRASLSFNLPPARSFQVETSPDLKTWHPWNIPGNGGLPAKGGTSTLDGPIAPGDRHFFRVIIREN</sequence>
<protein>
    <submittedName>
        <fullName evidence="4">PQQ-dependent sugar dehydrogenase</fullName>
    </submittedName>
</protein>
<dbReference type="InterPro" id="IPR011042">
    <property type="entry name" value="6-blade_b-propeller_TolB-like"/>
</dbReference>
<dbReference type="KEGG" id="lamb:KBB96_07750"/>
<dbReference type="Proteomes" id="UP000676169">
    <property type="component" value="Chromosome"/>
</dbReference>
<dbReference type="SUPFAM" id="SSF50952">
    <property type="entry name" value="Soluble quinoprotein glucose dehydrogenase"/>
    <property type="match status" value="1"/>
</dbReference>
<proteinExistence type="predicted"/>
<keyword evidence="2" id="KW-0732">Signal</keyword>
<feature type="domain" description="Glucose/Sorbosone dehydrogenase" evidence="3">
    <location>
        <begin position="365"/>
        <end position="487"/>
    </location>
</feature>
<dbReference type="AlphaFoldDB" id="A0A975J2I4"/>
<gene>
    <name evidence="4" type="ORF">KBB96_07750</name>
</gene>
<dbReference type="Gene3D" id="2.120.10.30">
    <property type="entry name" value="TolB, C-terminal domain"/>
    <property type="match status" value="1"/>
</dbReference>
<evidence type="ECO:0000256" key="1">
    <source>
        <dbReference type="SAM" id="MobiDB-lite"/>
    </source>
</evidence>
<dbReference type="InterPro" id="IPR012938">
    <property type="entry name" value="Glc/Sorbosone_DH"/>
</dbReference>
<dbReference type="PANTHER" id="PTHR19328">
    <property type="entry name" value="HEDGEHOG-INTERACTING PROTEIN"/>
    <property type="match status" value="1"/>
</dbReference>
<keyword evidence="5" id="KW-1185">Reference proteome</keyword>
<name>A0A975J2I4_9BACT</name>
<evidence type="ECO:0000256" key="2">
    <source>
        <dbReference type="SAM" id="SignalP"/>
    </source>
</evidence>
<dbReference type="PANTHER" id="PTHR19328:SF75">
    <property type="entry name" value="ALDOSE SUGAR DEHYDROGENASE YLII"/>
    <property type="match status" value="1"/>
</dbReference>
<dbReference type="EMBL" id="CP073100">
    <property type="protein sequence ID" value="QUE52776.1"/>
    <property type="molecule type" value="Genomic_DNA"/>
</dbReference>